<evidence type="ECO:0000259" key="2">
    <source>
        <dbReference type="Pfam" id="PF12777"/>
    </source>
</evidence>
<gene>
    <name evidence="3" type="ORF">SCF082_LOCUS32782</name>
</gene>
<accession>A0ABP0NIG9</accession>
<dbReference type="InterPro" id="IPR024743">
    <property type="entry name" value="Dynein_HC_stalk"/>
</dbReference>
<dbReference type="Proteomes" id="UP001642464">
    <property type="component" value="Unassembled WGS sequence"/>
</dbReference>
<dbReference type="SUPFAM" id="SSF48371">
    <property type="entry name" value="ARM repeat"/>
    <property type="match status" value="1"/>
</dbReference>
<evidence type="ECO:0000313" key="4">
    <source>
        <dbReference type="Proteomes" id="UP001642464"/>
    </source>
</evidence>
<dbReference type="Gene3D" id="1.20.920.60">
    <property type="match status" value="1"/>
</dbReference>
<keyword evidence="4" id="KW-1185">Reference proteome</keyword>
<keyword evidence="3" id="KW-0969">Cilium</keyword>
<dbReference type="InterPro" id="IPR011989">
    <property type="entry name" value="ARM-like"/>
</dbReference>
<organism evidence="3 4">
    <name type="scientific">Durusdinium trenchii</name>
    <dbReference type="NCBI Taxonomy" id="1381693"/>
    <lineage>
        <taxon>Eukaryota</taxon>
        <taxon>Sar</taxon>
        <taxon>Alveolata</taxon>
        <taxon>Dinophyceae</taxon>
        <taxon>Suessiales</taxon>
        <taxon>Symbiodiniaceae</taxon>
        <taxon>Durusdinium</taxon>
    </lineage>
</organism>
<dbReference type="InterPro" id="IPR016024">
    <property type="entry name" value="ARM-type_fold"/>
</dbReference>
<evidence type="ECO:0000313" key="3">
    <source>
        <dbReference type="EMBL" id="CAK9063228.1"/>
    </source>
</evidence>
<proteinExistence type="predicted"/>
<dbReference type="Gene3D" id="1.25.10.10">
    <property type="entry name" value="Leucine-rich Repeat Variant"/>
    <property type="match status" value="1"/>
</dbReference>
<dbReference type="InterPro" id="IPR026983">
    <property type="entry name" value="DHC"/>
</dbReference>
<keyword evidence="3" id="KW-0282">Flagellum</keyword>
<protein>
    <submittedName>
        <fullName evidence="3">Flagellar inner arm I1 complex (1-beta DHC) (Dynein-1)</fullName>
    </submittedName>
</protein>
<name>A0ABP0NIG9_9DINO</name>
<keyword evidence="3" id="KW-0966">Cell projection</keyword>
<evidence type="ECO:0000256" key="1">
    <source>
        <dbReference type="SAM" id="MobiDB-lite"/>
    </source>
</evidence>
<feature type="domain" description="Dynein heavy chain coiled coil stalk" evidence="2">
    <location>
        <begin position="105"/>
        <end position="225"/>
    </location>
</feature>
<reference evidence="3 4" key="1">
    <citation type="submission" date="2024-02" db="EMBL/GenBank/DDBJ databases">
        <authorList>
            <person name="Chen Y."/>
            <person name="Shah S."/>
            <person name="Dougan E. K."/>
            <person name="Thang M."/>
            <person name="Chan C."/>
        </authorList>
    </citation>
    <scope>NUCLEOTIDE SEQUENCE [LARGE SCALE GENOMIC DNA]</scope>
</reference>
<feature type="compositionally biased region" description="Basic and acidic residues" evidence="1">
    <location>
        <begin position="889"/>
        <end position="919"/>
    </location>
</feature>
<comment type="caution">
    <text evidence="3">The sequence shown here is derived from an EMBL/GenBank/DDBJ whole genome shotgun (WGS) entry which is preliminary data.</text>
</comment>
<sequence>MSTFAAAAPETPLTVAVHCLSGSSLGPFTWRDAEQRAAGAKELPRRIVDDGEVGDLDGAVVEEWRLDLRLSGCALFVPELAQQLWLHDIPLPVARHMASGFAERARSAQQGLTKVHIQDLKALSKPPEKVLKVLQVVMHLLSHSPRMRLTPTEQKIANWTACQKMMSDMCNFLEALNDFPQEVQSLPMAAVQKAQEIIDAMAPDYTPEQLKKTSIVAELLCKWSQAAMLLHRAVYAPETLRSLRLNRDLRLIDALDAYADSAKLLRPRGEAAEGTEVILTLVVDQEEVFDKISECSKEGFDALTLLAPCCLERALRQLASSLQGWRQHERQAALECLKAAFSPDQELAGLLAREWNGMTTCCWSDEALAALQHLTRDGRVAIDGDASDAVVRCVAQAVNMKSQSHVAYWEQPVDSDVEHPTRSLRQSFLDFFAQLLSHAPHCARSAIDALWAAVDGAAARGESSRNAVQLEALEALKLACAWEEVYGTQQLLPRLAAPDPVTAALAARAACTVATTHAGTLVEAVGALIQLKKLRSPELQVLAESYGQLAPAAPNPFITPLLRELRVAPGIHKVEILKVLEAVATDEQKIGQLLEALRGLFQEADLCTHRKGLELLDMAVDVLERLGCSGAVASSVEPLLESLIRRCTLKCHWTYSSIDLQALFRRLLWRLVAILGGSRVEDLERIALGFTSGHAKVREESQKLFSEIPKAGEAMKEVKRILLDVLDDDFNSDACCIALQLLESEMPDPDLEDRLVRLLGHPSPLVRAATVEVLRGASAHRLEVLGPICLEDEEPFVRLGTLRVLAERLPQEELLPLLAKTLEDPAPSVIHFSLECCLDLLSKAPADTSRHEPDVIPEPLGCFNFHDRGRRPACCIAVSVRGGRYEPPGGERRSEKQRAQLSRKDSRELTADESSTDRH</sequence>
<dbReference type="PANTHER" id="PTHR10676">
    <property type="entry name" value="DYNEIN HEAVY CHAIN FAMILY PROTEIN"/>
    <property type="match status" value="1"/>
</dbReference>
<feature type="region of interest" description="Disordered" evidence="1">
    <location>
        <begin position="883"/>
        <end position="919"/>
    </location>
</feature>
<dbReference type="Pfam" id="PF12777">
    <property type="entry name" value="MT"/>
    <property type="match status" value="1"/>
</dbReference>
<dbReference type="EMBL" id="CAXAMM010028668">
    <property type="protein sequence ID" value="CAK9063228.1"/>
    <property type="molecule type" value="Genomic_DNA"/>
</dbReference>